<gene>
    <name evidence="2" type="ORF">LZ496_04805</name>
</gene>
<evidence type="ECO:0000256" key="1">
    <source>
        <dbReference type="SAM" id="SignalP"/>
    </source>
</evidence>
<comment type="caution">
    <text evidence="2">The sequence shown here is derived from an EMBL/GenBank/DDBJ whole genome shotgun (WGS) entry which is preliminary data.</text>
</comment>
<protein>
    <submittedName>
        <fullName evidence="2">Uncharacterized protein</fullName>
    </submittedName>
</protein>
<keyword evidence="3" id="KW-1185">Reference proteome</keyword>
<evidence type="ECO:0000313" key="2">
    <source>
        <dbReference type="EMBL" id="MCL6698105.1"/>
    </source>
</evidence>
<dbReference type="Proteomes" id="UP001203410">
    <property type="component" value="Unassembled WGS sequence"/>
</dbReference>
<sequence length="64" mass="6699">MFRTIGVAVAMCGATLATQAFACETARSPEEQVCKARAENSAAVAKFQAQISSDAAVHELTIQP</sequence>
<accession>A0ABT0RSX2</accession>
<proteinExistence type="predicted"/>
<keyword evidence="1" id="KW-0732">Signal</keyword>
<name>A0ABT0RSX2_9SPHN</name>
<evidence type="ECO:0000313" key="3">
    <source>
        <dbReference type="Proteomes" id="UP001203410"/>
    </source>
</evidence>
<feature type="chain" id="PRO_5047332284" evidence="1">
    <location>
        <begin position="23"/>
        <end position="64"/>
    </location>
</feature>
<organism evidence="2 3">
    <name type="scientific">Sphingomonas caseinilyticus</name>
    <dbReference type="NCBI Taxonomy" id="2908205"/>
    <lineage>
        <taxon>Bacteria</taxon>
        <taxon>Pseudomonadati</taxon>
        <taxon>Pseudomonadota</taxon>
        <taxon>Alphaproteobacteria</taxon>
        <taxon>Sphingomonadales</taxon>
        <taxon>Sphingomonadaceae</taxon>
        <taxon>Sphingomonas</taxon>
    </lineage>
</organism>
<reference evidence="2 3" key="1">
    <citation type="submission" date="2022-05" db="EMBL/GenBank/DDBJ databases">
        <authorList>
            <person name="Jo J.-H."/>
            <person name="Im W.-T."/>
        </authorList>
    </citation>
    <scope>NUCLEOTIDE SEQUENCE [LARGE SCALE GENOMIC DNA]</scope>
    <source>
        <strain evidence="2 3">NSE70-1</strain>
    </source>
</reference>
<feature type="signal peptide" evidence="1">
    <location>
        <begin position="1"/>
        <end position="22"/>
    </location>
</feature>
<dbReference type="EMBL" id="JAMGBA010000001">
    <property type="protein sequence ID" value="MCL6698105.1"/>
    <property type="molecule type" value="Genomic_DNA"/>
</dbReference>
<dbReference type="RefSeq" id="WP_249903445.1">
    <property type="nucleotide sequence ID" value="NZ_JAMGBA010000001.1"/>
</dbReference>